<comment type="caution">
    <text evidence="2">The sequence shown here is derived from an EMBL/GenBank/DDBJ whole genome shotgun (WGS) entry which is preliminary data.</text>
</comment>
<keyword evidence="3" id="KW-1185">Reference proteome</keyword>
<dbReference type="EMBL" id="JAWRVG010000038">
    <property type="protein sequence ID" value="KAK4066282.1"/>
    <property type="molecule type" value="Genomic_DNA"/>
</dbReference>
<feature type="signal peptide" evidence="1">
    <location>
        <begin position="1"/>
        <end position="18"/>
    </location>
</feature>
<dbReference type="AlphaFoldDB" id="A0AAE1M0A4"/>
<dbReference type="GeneID" id="87922830"/>
<organism evidence="2 3">
    <name type="scientific">Trichoderma aggressivum f. europaeum</name>
    <dbReference type="NCBI Taxonomy" id="173218"/>
    <lineage>
        <taxon>Eukaryota</taxon>
        <taxon>Fungi</taxon>
        <taxon>Dikarya</taxon>
        <taxon>Ascomycota</taxon>
        <taxon>Pezizomycotina</taxon>
        <taxon>Sordariomycetes</taxon>
        <taxon>Hypocreomycetidae</taxon>
        <taxon>Hypocreales</taxon>
        <taxon>Hypocreaceae</taxon>
        <taxon>Trichoderma</taxon>
    </lineage>
</organism>
<gene>
    <name evidence="2" type="ORF">Triagg1_8114</name>
</gene>
<evidence type="ECO:0000313" key="3">
    <source>
        <dbReference type="Proteomes" id="UP001273209"/>
    </source>
</evidence>
<accession>A0AAE1M0A4</accession>
<proteinExistence type="predicted"/>
<sequence>MYSFKIAAALSLAALARAFTIPSGTPDGVYAVSTSENGTTVHAKISSPSKIERDQAQVAPRAVEPRDQGIYCGCGFNLDPGNCDAAVADLKTQLPGAHIYEGTSYYSIRGNVVAFVCVPYVDPGVWTDISPDEYGQALATITSKCGRYIAGAMFTGFSIQYVGYAQCKMKPVLTSTSIGSAVRTLHITKIRSVSATSNVWQRIQKHQTITNELGTLRNFSGYTRLHNKQRNNEELPSFSFEGLGMSRNAKVFVIVVLSIFGTIETWVWCKGIYRWWNGPSEKEKKLV</sequence>
<keyword evidence="1" id="KW-0732">Signal</keyword>
<reference evidence="2" key="1">
    <citation type="submission" date="2023-11" db="EMBL/GenBank/DDBJ databases">
        <title>The genome sequences of three competitors of mushroom-forming fungi.</title>
        <authorList>
            <person name="Beijen E."/>
            <person name="Ohm R.A."/>
        </authorList>
    </citation>
    <scope>NUCLEOTIDE SEQUENCE</scope>
    <source>
        <strain evidence="2">CBS 100526</strain>
    </source>
</reference>
<feature type="chain" id="PRO_5042065105" description="SSCRP protein" evidence="1">
    <location>
        <begin position="19"/>
        <end position="287"/>
    </location>
</feature>
<evidence type="ECO:0000256" key="1">
    <source>
        <dbReference type="SAM" id="SignalP"/>
    </source>
</evidence>
<evidence type="ECO:0008006" key="4">
    <source>
        <dbReference type="Google" id="ProtNLM"/>
    </source>
</evidence>
<name>A0AAE1M0A4_9HYPO</name>
<dbReference type="Proteomes" id="UP001273209">
    <property type="component" value="Unassembled WGS sequence"/>
</dbReference>
<protein>
    <recommendedName>
        <fullName evidence="4">SSCRP protein</fullName>
    </recommendedName>
</protein>
<evidence type="ECO:0000313" key="2">
    <source>
        <dbReference type="EMBL" id="KAK4066282.1"/>
    </source>
</evidence>
<dbReference type="RefSeq" id="XP_062752959.1">
    <property type="nucleotide sequence ID" value="XM_062902925.1"/>
</dbReference>